<protein>
    <submittedName>
        <fullName evidence="1">Uncharacterized protein</fullName>
    </submittedName>
</protein>
<dbReference type="Proteomes" id="UP000269721">
    <property type="component" value="Unassembled WGS sequence"/>
</dbReference>
<proteinExistence type="predicted"/>
<sequence>MSYANALRVKVPSESTSLLSPIPPSPTSDKLFPKSFTVTHDETIIYIVLETYKAAQHLADKIRRQLNLVVVPAKLHRAAQMPMQPHNVSYYPVCPTSSIVITRNRIYNALEDGCSYTVSKGFPIRFHHNPDSPIWVMFVDSPSMADVETGVRNFHGLASDVHVGIVASTGRNEFGPTQVDVVERNLARIVENKLILTVMFDAVSNCQFWLQIRYWHMQVSSSEAHVSYLHDLLILTERNSSLLSVFALSLDTMERKQIQNVIDVIREVILPELRLQKLAMLAYRLADNPHHIFQEAQYTPPDSFYRMEVKDIFDNLQTGSLRELADLVVPNNEPA</sequence>
<gene>
    <name evidence="1" type="ORF">BDK51DRAFT_31988</name>
</gene>
<accession>A0A4P9W431</accession>
<keyword evidence="2" id="KW-1185">Reference proteome</keyword>
<dbReference type="AlphaFoldDB" id="A0A4P9W431"/>
<evidence type="ECO:0000313" key="1">
    <source>
        <dbReference type="EMBL" id="RKO86023.1"/>
    </source>
</evidence>
<dbReference type="EMBL" id="KZ998543">
    <property type="protein sequence ID" value="RKO86023.1"/>
    <property type="molecule type" value="Genomic_DNA"/>
</dbReference>
<name>A0A4P9W431_9FUNG</name>
<evidence type="ECO:0000313" key="2">
    <source>
        <dbReference type="Proteomes" id="UP000269721"/>
    </source>
</evidence>
<organism evidence="1 2">
    <name type="scientific">Blyttiomyces helicus</name>
    <dbReference type="NCBI Taxonomy" id="388810"/>
    <lineage>
        <taxon>Eukaryota</taxon>
        <taxon>Fungi</taxon>
        <taxon>Fungi incertae sedis</taxon>
        <taxon>Chytridiomycota</taxon>
        <taxon>Chytridiomycota incertae sedis</taxon>
        <taxon>Chytridiomycetes</taxon>
        <taxon>Chytridiomycetes incertae sedis</taxon>
        <taxon>Blyttiomyces</taxon>
    </lineage>
</organism>
<reference evidence="2" key="1">
    <citation type="journal article" date="2018" name="Nat. Microbiol.">
        <title>Leveraging single-cell genomics to expand the fungal tree of life.</title>
        <authorList>
            <person name="Ahrendt S.R."/>
            <person name="Quandt C.A."/>
            <person name="Ciobanu D."/>
            <person name="Clum A."/>
            <person name="Salamov A."/>
            <person name="Andreopoulos B."/>
            <person name="Cheng J.F."/>
            <person name="Woyke T."/>
            <person name="Pelin A."/>
            <person name="Henrissat B."/>
            <person name="Reynolds N.K."/>
            <person name="Benny G.L."/>
            <person name="Smith M.E."/>
            <person name="James T.Y."/>
            <person name="Grigoriev I.V."/>
        </authorList>
    </citation>
    <scope>NUCLEOTIDE SEQUENCE [LARGE SCALE GENOMIC DNA]</scope>
</reference>